<protein>
    <submittedName>
        <fullName evidence="2">Uncharacterized protein</fullName>
    </submittedName>
</protein>
<reference evidence="2 3" key="1">
    <citation type="submission" date="2020-01" db="EMBL/GenBank/DDBJ databases">
        <title>Muriicola jejuensis KCTC 22299.</title>
        <authorList>
            <person name="Wang G."/>
        </authorList>
    </citation>
    <scope>NUCLEOTIDE SEQUENCE [LARGE SCALE GENOMIC DNA]</scope>
    <source>
        <strain evidence="2 3">KCTC 22299</strain>
    </source>
</reference>
<evidence type="ECO:0000313" key="2">
    <source>
        <dbReference type="EMBL" id="NER10866.1"/>
    </source>
</evidence>
<dbReference type="EMBL" id="JAABOP010000002">
    <property type="protein sequence ID" value="NER10866.1"/>
    <property type="molecule type" value="Genomic_DNA"/>
</dbReference>
<dbReference type="InterPro" id="IPR058060">
    <property type="entry name" value="HYC_CC_PP"/>
</dbReference>
<evidence type="ECO:0000256" key="1">
    <source>
        <dbReference type="SAM" id="SignalP"/>
    </source>
</evidence>
<organism evidence="2 3">
    <name type="scientific">Muriicola jejuensis</name>
    <dbReference type="NCBI Taxonomy" id="504488"/>
    <lineage>
        <taxon>Bacteria</taxon>
        <taxon>Pseudomonadati</taxon>
        <taxon>Bacteroidota</taxon>
        <taxon>Flavobacteriia</taxon>
        <taxon>Flavobacteriales</taxon>
        <taxon>Flavobacteriaceae</taxon>
        <taxon>Muriicola</taxon>
    </lineage>
</organism>
<evidence type="ECO:0000313" key="3">
    <source>
        <dbReference type="Proteomes" id="UP000468443"/>
    </source>
</evidence>
<feature type="signal peptide" evidence="1">
    <location>
        <begin position="1"/>
        <end position="25"/>
    </location>
</feature>
<name>A0A6P0UKV9_9FLAO</name>
<dbReference type="Proteomes" id="UP000468443">
    <property type="component" value="Unassembled WGS sequence"/>
</dbReference>
<keyword evidence="1" id="KW-0732">Signal</keyword>
<dbReference type="NCBIfam" id="NF047658">
    <property type="entry name" value="HYC_CC_PP"/>
    <property type="match status" value="1"/>
</dbReference>
<keyword evidence="3" id="KW-1185">Reference proteome</keyword>
<dbReference type="AlphaFoldDB" id="A0A6P0UKV9"/>
<feature type="chain" id="PRO_5026902207" evidence="1">
    <location>
        <begin position="26"/>
        <end position="136"/>
    </location>
</feature>
<dbReference type="Pfam" id="PF26622">
    <property type="entry name" value="DUF8199"/>
    <property type="match status" value="1"/>
</dbReference>
<accession>A0A6P0UKV9</accession>
<comment type="caution">
    <text evidence="2">The sequence shown here is derived from an EMBL/GenBank/DDBJ whole genome shotgun (WGS) entry which is preliminary data.</text>
</comment>
<dbReference type="RefSeq" id="WP_163693270.1">
    <property type="nucleotide sequence ID" value="NZ_FXTW01000002.1"/>
</dbReference>
<dbReference type="InterPro" id="IPR058512">
    <property type="entry name" value="DUF8199"/>
</dbReference>
<sequence length="136" mass="15256">MHAVLHKMGALALAFMVLFSTMSFAVDMHFCGKTLVDLKFYQQADSCGMEMAGMEMASDKAESHCCSDVVLVIPGQDDLQASFDTLSFEQQTFLVSFVHTYFLLIPDLEEAQDPFMDYAPPPLIRDVQILDQTFLI</sequence>
<gene>
    <name evidence="2" type="ORF">GWK09_10095</name>
</gene>
<proteinExistence type="predicted"/>